<organism evidence="1 2">
    <name type="scientific">Nitrogeniibacter mangrovi</name>
    <dbReference type="NCBI Taxonomy" id="2016596"/>
    <lineage>
        <taxon>Bacteria</taxon>
        <taxon>Pseudomonadati</taxon>
        <taxon>Pseudomonadota</taxon>
        <taxon>Betaproteobacteria</taxon>
        <taxon>Rhodocyclales</taxon>
        <taxon>Zoogloeaceae</taxon>
        <taxon>Nitrogeniibacter</taxon>
    </lineage>
</organism>
<dbReference type="EMBL" id="CP048836">
    <property type="protein sequence ID" value="QID19266.1"/>
    <property type="molecule type" value="Genomic_DNA"/>
</dbReference>
<evidence type="ECO:0008006" key="3">
    <source>
        <dbReference type="Google" id="ProtNLM"/>
    </source>
</evidence>
<protein>
    <recommendedName>
        <fullName evidence="3">Chemotaxis protein CheZ</fullName>
    </recommendedName>
</protein>
<dbReference type="KEGG" id="azq:G3580_17560"/>
<dbReference type="Proteomes" id="UP000501991">
    <property type="component" value="Chromosome"/>
</dbReference>
<sequence length="191" mass="21358">MSDQEREARRGTRAHNPDLDWSQVRETVLMLELAAGQIEAAMRDGDNSVETLTDAFTSLAGYVRGMSSELEALPDEGEIARIKGDLTAQTTQLSAMVQQSIIAFQFYDKLAQRLAHVCHSLSALSGLVVDQSRLYNPFEWVALQEKIRARYSTREEAEMFEAVMNGMPVKEALAQYVAGQHDKGDEDIELF</sequence>
<dbReference type="AlphaFoldDB" id="A0A6C1B6B0"/>
<reference evidence="1 2" key="1">
    <citation type="submission" date="2020-02" db="EMBL/GenBank/DDBJ databases">
        <title>Nitrogenibacter mangrovi gen. nov., sp. nov. isolated from mangrove sediment, a denitrifying betaproteobacterium.</title>
        <authorList>
            <person name="Liao H."/>
            <person name="Tian Y."/>
        </authorList>
    </citation>
    <scope>NUCLEOTIDE SEQUENCE [LARGE SCALE GENOMIC DNA]</scope>
    <source>
        <strain evidence="1 2">M9-3-2</strain>
    </source>
</reference>
<name>A0A6C1B6B0_9RHOO</name>
<keyword evidence="2" id="KW-1185">Reference proteome</keyword>
<proteinExistence type="predicted"/>
<accession>A0A6C1B6B0</accession>
<dbReference type="RefSeq" id="WP_173767695.1">
    <property type="nucleotide sequence ID" value="NZ_CP048836.1"/>
</dbReference>
<evidence type="ECO:0000313" key="2">
    <source>
        <dbReference type="Proteomes" id="UP000501991"/>
    </source>
</evidence>
<evidence type="ECO:0000313" key="1">
    <source>
        <dbReference type="EMBL" id="QID19266.1"/>
    </source>
</evidence>
<gene>
    <name evidence="1" type="ORF">G3580_17560</name>
</gene>